<evidence type="ECO:0000256" key="7">
    <source>
        <dbReference type="SAM" id="Phobius"/>
    </source>
</evidence>
<feature type="transmembrane region" description="Helical" evidence="7">
    <location>
        <begin position="6"/>
        <end position="24"/>
    </location>
</feature>
<feature type="compositionally biased region" description="Polar residues" evidence="6">
    <location>
        <begin position="299"/>
        <end position="308"/>
    </location>
</feature>
<dbReference type="PANTHER" id="PTHR33048">
    <property type="entry name" value="PTH11-LIKE INTEGRAL MEMBRANE PROTEIN (AFU_ORTHOLOGUE AFUA_5G11245)"/>
    <property type="match status" value="1"/>
</dbReference>
<feature type="region of interest" description="Disordered" evidence="6">
    <location>
        <begin position="299"/>
        <end position="343"/>
    </location>
</feature>
<evidence type="ECO:0000256" key="5">
    <source>
        <dbReference type="ARBA" id="ARBA00038359"/>
    </source>
</evidence>
<dbReference type="EMBL" id="WIGN01000175">
    <property type="protein sequence ID" value="KAF6805731.1"/>
    <property type="molecule type" value="Genomic_DNA"/>
</dbReference>
<dbReference type="PANTHER" id="PTHR33048:SF92">
    <property type="entry name" value="INTEGRAL MEMBRANE PROTEIN"/>
    <property type="match status" value="1"/>
</dbReference>
<evidence type="ECO:0000256" key="6">
    <source>
        <dbReference type="SAM" id="MobiDB-lite"/>
    </source>
</evidence>
<name>A0A8H6J4A4_9PEZI</name>
<comment type="subcellular location">
    <subcellularLocation>
        <location evidence="1">Membrane</location>
        <topology evidence="1">Multi-pass membrane protein</topology>
    </subcellularLocation>
</comment>
<feature type="transmembrane region" description="Helical" evidence="7">
    <location>
        <begin position="181"/>
        <end position="204"/>
    </location>
</feature>
<proteinExistence type="inferred from homology"/>
<dbReference type="Proteomes" id="UP000652219">
    <property type="component" value="Unassembled WGS sequence"/>
</dbReference>
<feature type="transmembrane region" description="Helical" evidence="7">
    <location>
        <begin position="36"/>
        <end position="56"/>
    </location>
</feature>
<evidence type="ECO:0000256" key="1">
    <source>
        <dbReference type="ARBA" id="ARBA00004141"/>
    </source>
</evidence>
<protein>
    <recommendedName>
        <fullName evidence="8">Rhodopsin domain-containing protein</fullName>
    </recommendedName>
</protein>
<evidence type="ECO:0000256" key="2">
    <source>
        <dbReference type="ARBA" id="ARBA00022692"/>
    </source>
</evidence>
<dbReference type="InterPro" id="IPR049326">
    <property type="entry name" value="Rhodopsin_dom_fungi"/>
</dbReference>
<dbReference type="GO" id="GO:0016020">
    <property type="term" value="C:membrane"/>
    <property type="evidence" value="ECO:0007669"/>
    <property type="project" value="UniProtKB-SubCell"/>
</dbReference>
<keyword evidence="2 7" id="KW-0812">Transmembrane</keyword>
<evidence type="ECO:0000259" key="8">
    <source>
        <dbReference type="Pfam" id="PF20684"/>
    </source>
</evidence>
<dbReference type="AlphaFoldDB" id="A0A8H6J4A4"/>
<feature type="transmembrane region" description="Helical" evidence="7">
    <location>
        <begin position="139"/>
        <end position="161"/>
    </location>
</feature>
<keyword evidence="3 7" id="KW-1133">Transmembrane helix</keyword>
<evidence type="ECO:0000313" key="9">
    <source>
        <dbReference type="EMBL" id="KAF6805731.1"/>
    </source>
</evidence>
<keyword evidence="10" id="KW-1185">Reference proteome</keyword>
<feature type="transmembrane region" description="Helical" evidence="7">
    <location>
        <begin position="216"/>
        <end position="236"/>
    </location>
</feature>
<feature type="compositionally biased region" description="Basic and acidic residues" evidence="6">
    <location>
        <begin position="312"/>
        <end position="324"/>
    </location>
</feature>
<evidence type="ECO:0000256" key="3">
    <source>
        <dbReference type="ARBA" id="ARBA00022989"/>
    </source>
</evidence>
<evidence type="ECO:0000256" key="4">
    <source>
        <dbReference type="ARBA" id="ARBA00023136"/>
    </source>
</evidence>
<feature type="domain" description="Rhodopsin" evidence="8">
    <location>
        <begin position="24"/>
        <end position="269"/>
    </location>
</feature>
<accession>A0A8H6J4A4</accession>
<dbReference type="Pfam" id="PF20684">
    <property type="entry name" value="Fung_rhodopsin"/>
    <property type="match status" value="1"/>
</dbReference>
<dbReference type="InterPro" id="IPR052337">
    <property type="entry name" value="SAT4-like"/>
</dbReference>
<feature type="transmembrane region" description="Helical" evidence="7">
    <location>
        <begin position="242"/>
        <end position="265"/>
    </location>
</feature>
<reference evidence="9 10" key="1">
    <citation type="journal article" date="2020" name="Phytopathology">
        <title>Genome Sequence Resources of Colletotrichum truncatum, C. plurivorum, C. musicola, and C. sojae: Four Species Pathogenic to Soybean (Glycine max).</title>
        <authorList>
            <person name="Rogerio F."/>
            <person name="Boufleur T.R."/>
            <person name="Ciampi-Guillardi M."/>
            <person name="Sukno S.A."/>
            <person name="Thon M.R."/>
            <person name="Massola Junior N.S."/>
            <person name="Baroncelli R."/>
        </authorList>
    </citation>
    <scope>NUCLEOTIDE SEQUENCE [LARGE SCALE GENOMIC DNA]</scope>
    <source>
        <strain evidence="9 10">LFN0009</strain>
    </source>
</reference>
<organism evidence="9 10">
    <name type="scientific">Colletotrichum sojae</name>
    <dbReference type="NCBI Taxonomy" id="2175907"/>
    <lineage>
        <taxon>Eukaryota</taxon>
        <taxon>Fungi</taxon>
        <taxon>Dikarya</taxon>
        <taxon>Ascomycota</taxon>
        <taxon>Pezizomycotina</taxon>
        <taxon>Sordariomycetes</taxon>
        <taxon>Hypocreomycetidae</taxon>
        <taxon>Glomerellales</taxon>
        <taxon>Glomerellaceae</taxon>
        <taxon>Colletotrichum</taxon>
        <taxon>Colletotrichum orchidearum species complex</taxon>
    </lineage>
</organism>
<sequence length="374" mass="41453">MAEGLDQVISWYICTAAAAVFLVLRLWIRIRRFKSLAIDDGLIILSTCCLIGDLVIQQHMWNLGMAEIPTASREEFIQIMQVRFFIYKPSKLTRAELTDMDLQMIVPGSILYVTSLWAIKIALVLFYKRIAAPGSKLQLVYNVALGLLVASWATIFFHIIFQCYPHDKRWSQDPDYAEINYWLTILLNIGSDVATVSLPIAMVLKLQMKMKQKLGVAAIFALGFFVIIASIIRAYYSKRNETMLTCTVSMIETAVAIIAACLPALRTLFLGHTSTAGTGSNYGRYELSSAGIDRSRRAQQSHITTTVVGGTRSKDNDSDEELFKEGVYPSTSGRGLITPTGDMASGISVSTTIQMQHGVDEEASGPNERPSHFA</sequence>
<comment type="caution">
    <text evidence="9">The sequence shown here is derived from an EMBL/GenBank/DDBJ whole genome shotgun (WGS) entry which is preliminary data.</text>
</comment>
<keyword evidence="4 7" id="KW-0472">Membrane</keyword>
<comment type="similarity">
    <text evidence="5">Belongs to the SAT4 family.</text>
</comment>
<gene>
    <name evidence="9" type="ORF">CSOJ01_09299</name>
</gene>
<evidence type="ECO:0000313" key="10">
    <source>
        <dbReference type="Proteomes" id="UP000652219"/>
    </source>
</evidence>
<feature type="transmembrane region" description="Helical" evidence="7">
    <location>
        <begin position="104"/>
        <end position="127"/>
    </location>
</feature>